<evidence type="ECO:0000256" key="2">
    <source>
        <dbReference type="PROSITE-ProRule" id="PRU00023"/>
    </source>
</evidence>
<dbReference type="Proteomes" id="UP001497392">
    <property type="component" value="Unassembled WGS sequence"/>
</dbReference>
<evidence type="ECO:0000313" key="6">
    <source>
        <dbReference type="Proteomes" id="UP001497392"/>
    </source>
</evidence>
<dbReference type="PANTHER" id="PTHR22872">
    <property type="entry name" value="BTK-BINDING PROTEIN-RELATED"/>
    <property type="match status" value="1"/>
</dbReference>
<feature type="region of interest" description="Disordered" evidence="4">
    <location>
        <begin position="1166"/>
        <end position="1287"/>
    </location>
</feature>
<protein>
    <submittedName>
        <fullName evidence="5">G12942 protein</fullName>
    </submittedName>
</protein>
<dbReference type="PROSITE" id="PS00626">
    <property type="entry name" value="RCC1_2"/>
    <property type="match status" value="1"/>
</dbReference>
<dbReference type="Pfam" id="PF12796">
    <property type="entry name" value="Ank_2"/>
    <property type="match status" value="1"/>
</dbReference>
<dbReference type="InterPro" id="IPR036770">
    <property type="entry name" value="Ankyrin_rpt-contain_sf"/>
</dbReference>
<keyword evidence="1" id="KW-0677">Repeat</keyword>
<dbReference type="SMART" id="SM00248">
    <property type="entry name" value="ANK"/>
    <property type="match status" value="2"/>
</dbReference>
<feature type="compositionally biased region" description="Low complexity" evidence="4">
    <location>
        <begin position="929"/>
        <end position="940"/>
    </location>
</feature>
<feature type="compositionally biased region" description="Polar residues" evidence="4">
    <location>
        <begin position="1227"/>
        <end position="1250"/>
    </location>
</feature>
<feature type="repeat" description="RCC1" evidence="3">
    <location>
        <begin position="231"/>
        <end position="281"/>
    </location>
</feature>
<feature type="region of interest" description="Disordered" evidence="4">
    <location>
        <begin position="735"/>
        <end position="756"/>
    </location>
</feature>
<dbReference type="EMBL" id="CAXHTA020000021">
    <property type="protein sequence ID" value="CAL5229586.1"/>
    <property type="molecule type" value="Genomic_DNA"/>
</dbReference>
<dbReference type="InterPro" id="IPR009091">
    <property type="entry name" value="RCC1/BLIP-II"/>
</dbReference>
<feature type="compositionally biased region" description="Low complexity" evidence="4">
    <location>
        <begin position="1034"/>
        <end position="1049"/>
    </location>
</feature>
<dbReference type="PRINTS" id="PR00633">
    <property type="entry name" value="RCCNDNSATION"/>
</dbReference>
<dbReference type="PANTHER" id="PTHR22872:SF2">
    <property type="entry name" value="INHIBITOR OF BRUTON TYROSINE KINASE"/>
    <property type="match status" value="1"/>
</dbReference>
<proteinExistence type="predicted"/>
<dbReference type="PROSITE" id="PS50297">
    <property type="entry name" value="ANK_REP_REGION"/>
    <property type="match status" value="2"/>
</dbReference>
<dbReference type="Gene3D" id="1.25.40.20">
    <property type="entry name" value="Ankyrin repeat-containing domain"/>
    <property type="match status" value="1"/>
</dbReference>
<accession>A0ABP1GFQ4</accession>
<feature type="compositionally biased region" description="Gly residues" evidence="4">
    <location>
        <begin position="882"/>
        <end position="895"/>
    </location>
</feature>
<feature type="region of interest" description="Disordered" evidence="4">
    <location>
        <begin position="857"/>
        <end position="1149"/>
    </location>
</feature>
<name>A0ABP1GFQ4_9CHLO</name>
<dbReference type="InterPro" id="IPR002110">
    <property type="entry name" value="Ankyrin_rpt"/>
</dbReference>
<evidence type="ECO:0000313" key="5">
    <source>
        <dbReference type="EMBL" id="CAL5229586.1"/>
    </source>
</evidence>
<gene>
    <name evidence="5" type="primary">g12942</name>
    <name evidence="5" type="ORF">VP750_LOCUS11492</name>
</gene>
<evidence type="ECO:0000256" key="4">
    <source>
        <dbReference type="SAM" id="MobiDB-lite"/>
    </source>
</evidence>
<sequence>MSVAYAARVGSLQTVEAALHQPSADVNGLAKGESTALHVAAWRNAIPILERLLEAKASLDIQDAESGWTSLHRALYWGHLQAAALLLDAGAQLSIQDDKGRTPLDLLSKALKGYLTAGTSTEVFSWGNGANYQLGTGVEGLQLVPYRVENLHGEDIDSLAAAKFHSAAVSREGLLFTWGFGRGGRLGHPEFHIHSGESAVIFPRPVAIPGRKAIAMVATGKHHTAALTRSGELYTWGSNRDGRLGYPAVDTQPIPRRVASIKQRVAAVAAANRHTVAVLEGGHVYSWGCNLQGQLGYGTSDSASNAVPRIVEAMKGKGITAVAAAKRHTVVLTAEGDVYTWGHKVVTPKRVQLAGARDVARSGAPVGNAAGWELVFHKGQSQVSKPQAAAICAGAAHSACLDESGAVLAWRSADPGLHVQEVGGPLAGKRVVSISAGKYRTAAVTDEGDIYMWEGWSKPAELANSRGPPTGDRVSQAMGSRAPSGGDRAAHSRPDPSSGSFSGQAPARRAPRTVSEDGGQQDPAAQGRRNRKSERAHALSERILPQRIEGVKRVTLAAVGEKHSLALQSWCSAPISMRARLAPAQSLSSRPMSGLSDRDSSIVFSEALSGPIDSLEALLAAEARPHHDSSAYWRSLEAVPGPGSRPSSAADGRQRCNVPMLQRLCEQTVARNMVEPRTALALLEFADAAGAQLLRQHSLAVALANLDAVLLESRGTFEMLPEHVLLQLEEMQRLQNPRASASPQADSMGAGEDTSVHHSMAATHSPYGSAERSFRNQTEASEEAALSRQIRILRKKVQQIEGLEVRGAALDPQQLAKIAAKPLLESALALLEQGTPLPEVQALLAAAKEGASQDCVLGSSWGSGSGTLGKSDPAARKLDEQAGGGSSTGRQPSGGGRRRRHRGPSEPSTPRSMSRVPSAAAFETSAPEVAASAASVGDVVTPGQPEEAGSGQPMMSIGGSPPCPLQSSLMASRSPEGASPPAWPAMCGSTMSANPGRQQHGFWAPSSSTQAPNLAPRTPVTGGASIASMATPGSSSSSDLSSAGRTSSGKKAPKQRKGGLSMFLAGGLERPATPEPRPAPRATGEVAPWRLAGASPSTPASLRAIQDQEAAGSQAISGMLSGRSKSISRTAAGAGAFPELESPTDSMLSSSLRIPLSQFVRKSAPIEVQPSLGSGSAKKPPAWGTGGPPPALEGTSPPSGPSFRNIQAEQQQLRDNMSRSWGAAGASPTSRPGQHMSQISSWNTQSSAVNSAAPVLGTSPGASFPAGTSPGGRTWRGHAYSPGSQQQSKWFVQDKPMPHPMRAIQTEEKAMKELSVKYGVGNVRLAKADEPGQR</sequence>
<dbReference type="PROSITE" id="PS50088">
    <property type="entry name" value="ANK_REPEAT"/>
    <property type="match status" value="2"/>
</dbReference>
<dbReference type="PROSITE" id="PS50012">
    <property type="entry name" value="RCC1_3"/>
    <property type="match status" value="4"/>
</dbReference>
<feature type="repeat" description="ANK" evidence="2">
    <location>
        <begin position="66"/>
        <end position="98"/>
    </location>
</feature>
<feature type="repeat" description="ANK" evidence="2">
    <location>
        <begin position="32"/>
        <end position="64"/>
    </location>
</feature>
<keyword evidence="6" id="KW-1185">Reference proteome</keyword>
<feature type="compositionally biased region" description="Polar residues" evidence="4">
    <location>
        <begin position="1202"/>
        <end position="1219"/>
    </location>
</feature>
<dbReference type="InterPro" id="IPR051625">
    <property type="entry name" value="Signaling_Regulatory_Domain"/>
</dbReference>
<dbReference type="Gene3D" id="2.130.10.30">
    <property type="entry name" value="Regulator of chromosome condensation 1/beta-lactamase-inhibitor protein II"/>
    <property type="match status" value="2"/>
</dbReference>
<evidence type="ECO:0000256" key="1">
    <source>
        <dbReference type="ARBA" id="ARBA00022737"/>
    </source>
</evidence>
<feature type="region of interest" description="Disordered" evidence="4">
    <location>
        <begin position="462"/>
        <end position="541"/>
    </location>
</feature>
<reference evidence="5 6" key="1">
    <citation type="submission" date="2024-06" db="EMBL/GenBank/DDBJ databases">
        <authorList>
            <person name="Kraege A."/>
            <person name="Thomma B."/>
        </authorList>
    </citation>
    <scope>NUCLEOTIDE SEQUENCE [LARGE SCALE GENOMIC DNA]</scope>
</reference>
<comment type="caution">
    <text evidence="5">The sequence shown here is derived from an EMBL/GenBank/DDBJ whole genome shotgun (WGS) entry which is preliminary data.</text>
</comment>
<organism evidence="5 6">
    <name type="scientific">Coccomyxa viridis</name>
    <dbReference type="NCBI Taxonomy" id="1274662"/>
    <lineage>
        <taxon>Eukaryota</taxon>
        <taxon>Viridiplantae</taxon>
        <taxon>Chlorophyta</taxon>
        <taxon>core chlorophytes</taxon>
        <taxon>Trebouxiophyceae</taxon>
        <taxon>Trebouxiophyceae incertae sedis</taxon>
        <taxon>Coccomyxaceae</taxon>
        <taxon>Coccomyxa</taxon>
    </lineage>
</organism>
<feature type="repeat" description="RCC1" evidence="3">
    <location>
        <begin position="173"/>
        <end position="230"/>
    </location>
</feature>
<feature type="repeat" description="RCC1" evidence="3">
    <location>
        <begin position="121"/>
        <end position="172"/>
    </location>
</feature>
<dbReference type="Pfam" id="PF00415">
    <property type="entry name" value="RCC1"/>
    <property type="match status" value="4"/>
</dbReference>
<feature type="compositionally biased region" description="Polar residues" evidence="4">
    <location>
        <begin position="735"/>
        <end position="745"/>
    </location>
</feature>
<dbReference type="InterPro" id="IPR000408">
    <property type="entry name" value="Reg_chr_condens"/>
</dbReference>
<feature type="repeat" description="RCC1" evidence="3">
    <location>
        <begin position="282"/>
        <end position="335"/>
    </location>
</feature>
<evidence type="ECO:0000256" key="3">
    <source>
        <dbReference type="PROSITE-ProRule" id="PRU00235"/>
    </source>
</evidence>
<dbReference type="SUPFAM" id="SSF50985">
    <property type="entry name" value="RCC1/BLIP-II"/>
    <property type="match status" value="2"/>
</dbReference>
<dbReference type="SUPFAM" id="SSF48403">
    <property type="entry name" value="Ankyrin repeat"/>
    <property type="match status" value="1"/>
</dbReference>
<keyword evidence="2" id="KW-0040">ANK repeat</keyword>